<accession>A0A6A6VAH4</accession>
<protein>
    <submittedName>
        <fullName evidence="2">Uncharacterized protein</fullName>
    </submittedName>
</protein>
<evidence type="ECO:0000313" key="2">
    <source>
        <dbReference type="EMBL" id="KAF2746704.1"/>
    </source>
</evidence>
<keyword evidence="3" id="KW-1185">Reference proteome</keyword>
<evidence type="ECO:0000256" key="1">
    <source>
        <dbReference type="SAM" id="MobiDB-lite"/>
    </source>
</evidence>
<evidence type="ECO:0000313" key="3">
    <source>
        <dbReference type="Proteomes" id="UP000799440"/>
    </source>
</evidence>
<dbReference type="Proteomes" id="UP000799440">
    <property type="component" value="Unassembled WGS sequence"/>
</dbReference>
<organism evidence="2 3">
    <name type="scientific">Sporormia fimetaria CBS 119925</name>
    <dbReference type="NCBI Taxonomy" id="1340428"/>
    <lineage>
        <taxon>Eukaryota</taxon>
        <taxon>Fungi</taxon>
        <taxon>Dikarya</taxon>
        <taxon>Ascomycota</taxon>
        <taxon>Pezizomycotina</taxon>
        <taxon>Dothideomycetes</taxon>
        <taxon>Pleosporomycetidae</taxon>
        <taxon>Pleosporales</taxon>
        <taxon>Sporormiaceae</taxon>
        <taxon>Sporormia</taxon>
    </lineage>
</organism>
<gene>
    <name evidence="2" type="ORF">M011DRAFT_77360</name>
</gene>
<proteinExistence type="predicted"/>
<dbReference type="OrthoDB" id="1394818at2759"/>
<name>A0A6A6VAH4_9PLEO</name>
<reference evidence="2" key="1">
    <citation type="journal article" date="2020" name="Stud. Mycol.">
        <title>101 Dothideomycetes genomes: a test case for predicting lifestyles and emergence of pathogens.</title>
        <authorList>
            <person name="Haridas S."/>
            <person name="Albert R."/>
            <person name="Binder M."/>
            <person name="Bloem J."/>
            <person name="Labutti K."/>
            <person name="Salamov A."/>
            <person name="Andreopoulos B."/>
            <person name="Baker S."/>
            <person name="Barry K."/>
            <person name="Bills G."/>
            <person name="Bluhm B."/>
            <person name="Cannon C."/>
            <person name="Castanera R."/>
            <person name="Culley D."/>
            <person name="Daum C."/>
            <person name="Ezra D."/>
            <person name="Gonzalez J."/>
            <person name="Henrissat B."/>
            <person name="Kuo A."/>
            <person name="Liang C."/>
            <person name="Lipzen A."/>
            <person name="Lutzoni F."/>
            <person name="Magnuson J."/>
            <person name="Mondo S."/>
            <person name="Nolan M."/>
            <person name="Ohm R."/>
            <person name="Pangilinan J."/>
            <person name="Park H.-J."/>
            <person name="Ramirez L."/>
            <person name="Alfaro M."/>
            <person name="Sun H."/>
            <person name="Tritt A."/>
            <person name="Yoshinaga Y."/>
            <person name="Zwiers L.-H."/>
            <person name="Turgeon B."/>
            <person name="Goodwin S."/>
            <person name="Spatafora J."/>
            <person name="Crous P."/>
            <person name="Grigoriev I."/>
        </authorList>
    </citation>
    <scope>NUCLEOTIDE SEQUENCE</scope>
    <source>
        <strain evidence="2">CBS 119925</strain>
    </source>
</reference>
<sequence>MLAQQPRDMTDASLQMFDQILDTTESIRSMAKGKDGKFGFIGRVQWAVFQNPEITISRAALEAYKSNMSLMLATLNTTEKATRRMYCSSRLRIWRLLITDNVVLESLRLEHRASLIDVDEVVRLNKRGVRDQEHAEIDSGLPDTTGGASEHISKKGVTPPPRTSTDPFIDSARDEIQTIRTSLSRSSTFNSDIIHDQVSRHNKSISLLVTADHNRLSQRRSISIARTPTERLLPNHTALPGNIPQL</sequence>
<dbReference type="AlphaFoldDB" id="A0A6A6VAH4"/>
<feature type="region of interest" description="Disordered" evidence="1">
    <location>
        <begin position="137"/>
        <end position="167"/>
    </location>
</feature>
<dbReference type="EMBL" id="MU006576">
    <property type="protein sequence ID" value="KAF2746704.1"/>
    <property type="molecule type" value="Genomic_DNA"/>
</dbReference>